<sequence length="226" mass="26172">MQEAISLFEVNLPPDHKDMVAATSTLLQSLNAMKYYDAAVQTCLHAYKNRVRSLSDTHPNVLEIQEQLNEFIAKREIVDMTNEDCILMARNEQDRKRMEDLTNESERHLAGFRNLLLNDPDGLAKFLIFAHQEFAEDMIKFWIAIEEFKQANFDTKTLRSRAVNTYLTFIESRRVKLVTATQRKKIKKAITTPGKKISLSLYDDVQAEIFELVYTGVYTRFLAQSP</sequence>
<comment type="caution">
    <text evidence="2">The sequence shown here is derived from an EMBL/GenBank/DDBJ whole genome shotgun (WGS) entry which is preliminary data.</text>
</comment>
<dbReference type="PANTHER" id="PTHR10845">
    <property type="entry name" value="REGULATOR OF G PROTEIN SIGNALING"/>
    <property type="match status" value="1"/>
</dbReference>
<gene>
    <name evidence="2" type="ORF">PHYBOEH_005331</name>
</gene>
<dbReference type="PANTHER" id="PTHR10845:SF192">
    <property type="entry name" value="DOUBLE HIT, ISOFORM B"/>
    <property type="match status" value="1"/>
</dbReference>
<feature type="domain" description="RGS" evidence="1">
    <location>
        <begin position="116"/>
        <end position="222"/>
    </location>
</feature>
<dbReference type="Proteomes" id="UP000693981">
    <property type="component" value="Unassembled WGS sequence"/>
</dbReference>
<dbReference type="OrthoDB" id="194358at2759"/>
<dbReference type="AlphaFoldDB" id="A0A8T1X4H7"/>
<keyword evidence="3" id="KW-1185">Reference proteome</keyword>
<name>A0A8T1X4H7_9STRA</name>
<evidence type="ECO:0000313" key="3">
    <source>
        <dbReference type="Proteomes" id="UP000693981"/>
    </source>
</evidence>
<dbReference type="PROSITE" id="PS50132">
    <property type="entry name" value="RGS"/>
    <property type="match status" value="1"/>
</dbReference>
<protein>
    <recommendedName>
        <fullName evidence="1">RGS domain-containing protein</fullName>
    </recommendedName>
</protein>
<accession>A0A8T1X4H7</accession>
<dbReference type="CDD" id="cd07440">
    <property type="entry name" value="RGS"/>
    <property type="match status" value="1"/>
</dbReference>
<dbReference type="EMBL" id="JAGDFL010000028">
    <property type="protein sequence ID" value="KAG7400531.1"/>
    <property type="molecule type" value="Genomic_DNA"/>
</dbReference>
<dbReference type="SMART" id="SM00315">
    <property type="entry name" value="RGS"/>
    <property type="match status" value="1"/>
</dbReference>
<evidence type="ECO:0000259" key="1">
    <source>
        <dbReference type="PROSITE" id="PS50132"/>
    </source>
</evidence>
<dbReference type="InterPro" id="IPR016137">
    <property type="entry name" value="RGS"/>
</dbReference>
<evidence type="ECO:0000313" key="2">
    <source>
        <dbReference type="EMBL" id="KAG7400531.1"/>
    </source>
</evidence>
<reference evidence="2" key="1">
    <citation type="submission" date="2021-02" db="EMBL/GenBank/DDBJ databases">
        <authorList>
            <person name="Palmer J.M."/>
        </authorList>
    </citation>
    <scope>NUCLEOTIDE SEQUENCE</scope>
    <source>
        <strain evidence="2">SCRP23</strain>
    </source>
</reference>
<dbReference type="Pfam" id="PF00615">
    <property type="entry name" value="RGS"/>
    <property type="match status" value="1"/>
</dbReference>
<proteinExistence type="predicted"/>
<organism evidence="2 3">
    <name type="scientific">Phytophthora boehmeriae</name>
    <dbReference type="NCBI Taxonomy" id="109152"/>
    <lineage>
        <taxon>Eukaryota</taxon>
        <taxon>Sar</taxon>
        <taxon>Stramenopiles</taxon>
        <taxon>Oomycota</taxon>
        <taxon>Peronosporomycetes</taxon>
        <taxon>Peronosporales</taxon>
        <taxon>Peronosporaceae</taxon>
        <taxon>Phytophthora</taxon>
    </lineage>
</organism>